<evidence type="ECO:0000313" key="2">
    <source>
        <dbReference type="EMBL" id="WWC61366.1"/>
    </source>
</evidence>
<dbReference type="EMBL" id="CP144533">
    <property type="protein sequence ID" value="WWC61366.1"/>
    <property type="molecule type" value="Genomic_DNA"/>
</dbReference>
<name>A0AAJ8MFD8_9TREE</name>
<feature type="region of interest" description="Disordered" evidence="1">
    <location>
        <begin position="85"/>
        <end position="108"/>
    </location>
</feature>
<dbReference type="Proteomes" id="UP000078595">
    <property type="component" value="Chromosome 4"/>
</dbReference>
<feature type="region of interest" description="Disordered" evidence="1">
    <location>
        <begin position="1211"/>
        <end position="1313"/>
    </location>
</feature>
<proteinExistence type="predicted"/>
<accession>A0AAJ8MFD8</accession>
<evidence type="ECO:0000313" key="3">
    <source>
        <dbReference type="Proteomes" id="UP000078595"/>
    </source>
</evidence>
<dbReference type="KEGG" id="kdj:28967663"/>
<feature type="region of interest" description="Disordered" evidence="1">
    <location>
        <begin position="244"/>
        <end position="365"/>
    </location>
</feature>
<dbReference type="RefSeq" id="XP_065824948.1">
    <property type="nucleotide sequence ID" value="XM_065968876.1"/>
</dbReference>
<feature type="compositionally biased region" description="Basic residues" evidence="1">
    <location>
        <begin position="1300"/>
        <end position="1313"/>
    </location>
</feature>
<feature type="compositionally biased region" description="Polar residues" evidence="1">
    <location>
        <begin position="282"/>
        <end position="291"/>
    </location>
</feature>
<reference evidence="2" key="2">
    <citation type="submission" date="2024-02" db="EMBL/GenBank/DDBJ databases">
        <title>Comparative genomics of Cryptococcus and Kwoniella reveals pathogenesis evolution and contrasting modes of karyotype evolution via chromosome fusion or intercentromeric recombination.</title>
        <authorList>
            <person name="Coelho M.A."/>
            <person name="David-Palma M."/>
            <person name="Shea T."/>
            <person name="Bowers K."/>
            <person name="McGinley-Smith S."/>
            <person name="Mohammad A.W."/>
            <person name="Gnirke A."/>
            <person name="Yurkov A.M."/>
            <person name="Nowrousian M."/>
            <person name="Sun S."/>
            <person name="Cuomo C.A."/>
            <person name="Heitman J."/>
        </authorList>
    </citation>
    <scope>NUCLEOTIDE SEQUENCE</scope>
    <source>
        <strain evidence="2">CBS 10117</strain>
    </source>
</reference>
<gene>
    <name evidence="2" type="ORF">I303_103947</name>
</gene>
<dbReference type="GeneID" id="28967663"/>
<evidence type="ECO:0000256" key="1">
    <source>
        <dbReference type="SAM" id="MobiDB-lite"/>
    </source>
</evidence>
<protein>
    <submittedName>
        <fullName evidence="2">Uncharacterized protein</fullName>
    </submittedName>
</protein>
<reference evidence="2" key="1">
    <citation type="submission" date="2013-07" db="EMBL/GenBank/DDBJ databases">
        <authorList>
            <consortium name="The Broad Institute Genome Sequencing Platform"/>
            <person name="Cuomo C."/>
            <person name="Litvintseva A."/>
            <person name="Chen Y."/>
            <person name="Heitman J."/>
            <person name="Sun S."/>
            <person name="Springer D."/>
            <person name="Dromer F."/>
            <person name="Young S.K."/>
            <person name="Zeng Q."/>
            <person name="Gargeya S."/>
            <person name="Fitzgerald M."/>
            <person name="Abouelleil A."/>
            <person name="Alvarado L."/>
            <person name="Berlin A.M."/>
            <person name="Chapman S.B."/>
            <person name="Dewar J."/>
            <person name="Goldberg J."/>
            <person name="Griggs A."/>
            <person name="Gujja S."/>
            <person name="Hansen M."/>
            <person name="Howarth C."/>
            <person name="Imamovic A."/>
            <person name="Larimer J."/>
            <person name="McCowan C."/>
            <person name="Murphy C."/>
            <person name="Pearson M."/>
            <person name="Priest M."/>
            <person name="Roberts A."/>
            <person name="Saif S."/>
            <person name="Shea T."/>
            <person name="Sykes S."/>
            <person name="Wortman J."/>
            <person name="Nusbaum C."/>
            <person name="Birren B."/>
        </authorList>
    </citation>
    <scope>NUCLEOTIDE SEQUENCE</scope>
    <source>
        <strain evidence="2">CBS 10117</strain>
    </source>
</reference>
<organism evidence="2 3">
    <name type="scientific">Kwoniella dejecticola CBS 10117</name>
    <dbReference type="NCBI Taxonomy" id="1296121"/>
    <lineage>
        <taxon>Eukaryota</taxon>
        <taxon>Fungi</taxon>
        <taxon>Dikarya</taxon>
        <taxon>Basidiomycota</taxon>
        <taxon>Agaricomycotina</taxon>
        <taxon>Tremellomycetes</taxon>
        <taxon>Tremellales</taxon>
        <taxon>Cryptococcaceae</taxon>
        <taxon>Kwoniella</taxon>
    </lineage>
</organism>
<feature type="region of interest" description="Disordered" evidence="1">
    <location>
        <begin position="1"/>
        <end position="59"/>
    </location>
</feature>
<feature type="compositionally biased region" description="Basic and acidic residues" evidence="1">
    <location>
        <begin position="257"/>
        <end position="268"/>
    </location>
</feature>
<keyword evidence="3" id="KW-1185">Reference proteome</keyword>
<sequence length="1313" mass="142285">MSDFIVSPSDPEASTAIPIDPSLLSPQTTTAGPISPSAIPDNSDIMLPSNEAESSTQPQWIPTSTLEAAMSTIDNHAHVETPVPFIPSAGVNGRRASTSGGKGVNGQHRSVGPELIPPSKLSQASGGAFVPTGQPPYQPPEDIIYPQDGIPNPYWGDMSPQPIIENFPANSLYRPKFLPSDIDDRLDKRSVWIGVEKDSARAVYFLPPTCQCCKNPAVAQHCDRGWPNCARCVGRGVACIPGKAWGMMRPKGKRRNLKAEAAKPKASDDTPENAAPGPSKAAQRSTPSSNKGKGKASAHTYIPPPPLPALPSFERDSAINGAETVPNSDQKGQKKRKLSISVQGDPKRVRRKSNRDSLGPLPLSTDLPLSRADQAYFARLEENAKKPPLRDMYGPCPVWAKTRKSLQSAAEYLRDPKRTAGASVEIGAGGLARGVILEGEVPGAQGIFWGTGKDAGTIITAIGSSREQIAEGNEPVPQPRIAIPPAEKENTDQFSRSTSPPLNILPSVFTTQSAGPGSTALDPKNDQKPEIKRDRLIEQPEVAALLMAVRARTPVAVAVAQDYAAVPFKVPRPFIILGWLWITDAWLEPVMPDLRLFCAEQSLPSGPPNEVIWKFRFEWCTGGTQDLPWWDSDREPKRPINPASAAASDHDWALVGQGEGSTTVSLPVTDTPTDASKEYQHSCEACGYTSERVYATGDICLHEACDWFFGDASSQTNRIGPITNQPGPVRPKVRIQPETVGLRLRPPQPTGLSHDVTQAHAGRDFWRGWVCDKCGLAQERYKWSGWSCEACGHTIQPSRRIYTAEDLRSPSRPVCTSTRQEDGYASLPFKTQRSWSLFPHHIKVVKHTLDADLFGDQSQVQHSLAHAGNGVNEIADRALRELQVQGATELPLRRYTANSNTRRPVELALSPFYTYLCGPDPSSFGNLPTCRSVQWQDAPSVCLDIIDLINARAGNMFPSQSEFGSLLIVANPPNLPASLCPKLNLEPNTYMAVLFLGSDATIRIRNGTSTRHKQGEVTAQHGDVIGFKAGERGIEASLRMDNFGFFCIARHSRVSDSMPPQTATSDSHFSIDSFAPHLRAGSDYQPSSSVEPLSATFPPVINQDNDLSAQSVPITPLFAPKKAQSRSKSTTVPKIVKLAKMSLENWYIGAYALSTNQCLRILRPYRPETSDDIQQETLDTGKVANSYDNVIMLDQEEEEFIQIDPVPLSPLPGYDDLFPEPEPEPELLPPSKKNTPAGKKGKSAAASEAIPKATATMTPTGTSGKKRKGPRISTSATPAGSVIDPEERTPSSKGTPSSRGGRKKAAKGRKSLA</sequence>